<protein>
    <submittedName>
        <fullName evidence="3">CHRD domain-containing protein</fullName>
    </submittedName>
</protein>
<feature type="signal peptide" evidence="1">
    <location>
        <begin position="1"/>
        <end position="19"/>
    </location>
</feature>
<gene>
    <name evidence="3" type="ORF">JIN78_11585</name>
</gene>
<sequence length="162" mass="16763">MKTSLILSLLSLFPLTAQGALYNLSGLMDPVQATTNPANTGNGSGTIGGTYDSDTKLLSYSITFQDLTSAVTNMHFHLGAPGTAGGVEVAVPGPWSSPQNGTATLSQAHEDNLLGGLWYVNVHTEDFGAGEIRGQVAATLVPEPSTALLAGLALCGMAFRRR</sequence>
<reference evidence="3" key="1">
    <citation type="submission" date="2021-01" db="EMBL/GenBank/DDBJ databases">
        <title>Modified the classification status of verrucomicrobia.</title>
        <authorList>
            <person name="Feng X."/>
        </authorList>
    </citation>
    <scope>NUCLEOTIDE SEQUENCE</scope>
    <source>
        <strain evidence="3">KCTC 12986</strain>
    </source>
</reference>
<evidence type="ECO:0000259" key="2">
    <source>
        <dbReference type="SMART" id="SM00754"/>
    </source>
</evidence>
<dbReference type="EMBL" id="JAENIO010000029">
    <property type="protein sequence ID" value="MBK1834705.1"/>
    <property type="molecule type" value="Genomic_DNA"/>
</dbReference>
<keyword evidence="1" id="KW-0732">Signal</keyword>
<comment type="caution">
    <text evidence="3">The sequence shown here is derived from an EMBL/GenBank/DDBJ whole genome shotgun (WGS) entry which is preliminary data.</text>
</comment>
<feature type="domain" description="CHRD" evidence="2">
    <location>
        <begin position="22"/>
        <end position="138"/>
    </location>
</feature>
<evidence type="ECO:0000256" key="1">
    <source>
        <dbReference type="SAM" id="SignalP"/>
    </source>
</evidence>
<dbReference type="InterPro" id="IPR013424">
    <property type="entry name" value="Ice-binding_C"/>
</dbReference>
<dbReference type="RefSeq" id="WP_200392139.1">
    <property type="nucleotide sequence ID" value="NZ_JAENIO010000029.1"/>
</dbReference>
<organism evidence="3 4">
    <name type="scientific">Roseibacillus ishigakijimensis</name>
    <dbReference type="NCBI Taxonomy" id="454146"/>
    <lineage>
        <taxon>Bacteria</taxon>
        <taxon>Pseudomonadati</taxon>
        <taxon>Verrucomicrobiota</taxon>
        <taxon>Verrucomicrobiia</taxon>
        <taxon>Verrucomicrobiales</taxon>
        <taxon>Verrucomicrobiaceae</taxon>
        <taxon>Roseibacillus</taxon>
    </lineage>
</organism>
<dbReference type="InterPro" id="IPR010895">
    <property type="entry name" value="CHRD"/>
</dbReference>
<dbReference type="NCBIfam" id="TIGR02595">
    <property type="entry name" value="PEP_CTERM"/>
    <property type="match status" value="1"/>
</dbReference>
<evidence type="ECO:0000313" key="3">
    <source>
        <dbReference type="EMBL" id="MBK1834705.1"/>
    </source>
</evidence>
<evidence type="ECO:0000313" key="4">
    <source>
        <dbReference type="Proteomes" id="UP000604083"/>
    </source>
</evidence>
<feature type="chain" id="PRO_5037335244" evidence="1">
    <location>
        <begin position="20"/>
        <end position="162"/>
    </location>
</feature>
<name>A0A934RV28_9BACT</name>
<dbReference type="AlphaFoldDB" id="A0A934RV28"/>
<accession>A0A934RV28</accession>
<dbReference type="SMART" id="SM00754">
    <property type="entry name" value="CHRD"/>
    <property type="match status" value="1"/>
</dbReference>
<proteinExistence type="predicted"/>
<keyword evidence="4" id="KW-1185">Reference proteome</keyword>
<dbReference type="Proteomes" id="UP000604083">
    <property type="component" value="Unassembled WGS sequence"/>
</dbReference>
<dbReference type="Pfam" id="PF07452">
    <property type="entry name" value="CHRD"/>
    <property type="match status" value="1"/>
</dbReference>
<dbReference type="Pfam" id="PF07589">
    <property type="entry name" value="PEP-CTERM"/>
    <property type="match status" value="1"/>
</dbReference>